<protein>
    <submittedName>
        <fullName evidence="1">OLC1v1036600C1</fullName>
    </submittedName>
</protein>
<dbReference type="Proteomes" id="UP001161247">
    <property type="component" value="Chromosome 3"/>
</dbReference>
<proteinExistence type="predicted"/>
<accession>A0AAV1CX80</accession>
<keyword evidence="2" id="KW-1185">Reference proteome</keyword>
<name>A0AAV1CX80_OLDCO</name>
<gene>
    <name evidence="1" type="ORF">OLC1_LOCUS9696</name>
</gene>
<reference evidence="1" key="1">
    <citation type="submission" date="2023-03" db="EMBL/GenBank/DDBJ databases">
        <authorList>
            <person name="Julca I."/>
        </authorList>
    </citation>
    <scope>NUCLEOTIDE SEQUENCE</scope>
</reference>
<organism evidence="1 2">
    <name type="scientific">Oldenlandia corymbosa var. corymbosa</name>
    <dbReference type="NCBI Taxonomy" id="529605"/>
    <lineage>
        <taxon>Eukaryota</taxon>
        <taxon>Viridiplantae</taxon>
        <taxon>Streptophyta</taxon>
        <taxon>Embryophyta</taxon>
        <taxon>Tracheophyta</taxon>
        <taxon>Spermatophyta</taxon>
        <taxon>Magnoliopsida</taxon>
        <taxon>eudicotyledons</taxon>
        <taxon>Gunneridae</taxon>
        <taxon>Pentapetalae</taxon>
        <taxon>asterids</taxon>
        <taxon>lamiids</taxon>
        <taxon>Gentianales</taxon>
        <taxon>Rubiaceae</taxon>
        <taxon>Rubioideae</taxon>
        <taxon>Spermacoceae</taxon>
        <taxon>Hedyotis-Oldenlandia complex</taxon>
        <taxon>Oldenlandia</taxon>
    </lineage>
</organism>
<dbReference type="AlphaFoldDB" id="A0AAV1CX80"/>
<sequence>MELIPLLSEEMSQPAETLDARTLITRPAESLEQQIKESSSGLTAKEKEAVLVDLQQTPERIQEEQVVETLKNPNPTPTANKFLALQDMDGVADLVAETDEVVEIVFAEEKGVEQLQCKEDLVVLNEKVNEIPKMPGRR</sequence>
<evidence type="ECO:0000313" key="1">
    <source>
        <dbReference type="EMBL" id="CAI9099738.1"/>
    </source>
</evidence>
<evidence type="ECO:0000313" key="2">
    <source>
        <dbReference type="Proteomes" id="UP001161247"/>
    </source>
</evidence>
<dbReference type="EMBL" id="OX459120">
    <property type="protein sequence ID" value="CAI9099738.1"/>
    <property type="molecule type" value="Genomic_DNA"/>
</dbReference>